<evidence type="ECO:0000256" key="11">
    <source>
        <dbReference type="ARBA" id="ARBA00022989"/>
    </source>
</evidence>
<evidence type="ECO:0000256" key="17">
    <source>
        <dbReference type="ARBA" id="ARBA00060382"/>
    </source>
</evidence>
<dbReference type="Bgee" id="ENSCPOG00000026559">
    <property type="expression patterns" value="Expressed in liver and 12 other cell types or tissues"/>
</dbReference>
<keyword evidence="6" id="KW-0597">Phosphoprotein</keyword>
<dbReference type="InterPro" id="IPR050713">
    <property type="entry name" value="RTP_Phos/Ushers"/>
</dbReference>
<keyword evidence="10" id="KW-0904">Protein phosphatase</keyword>
<evidence type="ECO:0000256" key="5">
    <source>
        <dbReference type="ARBA" id="ARBA00022490"/>
    </source>
</evidence>
<dbReference type="GO" id="GO:0043235">
    <property type="term" value="C:receptor complex"/>
    <property type="evidence" value="ECO:0007669"/>
    <property type="project" value="TreeGrafter"/>
</dbReference>
<dbReference type="Gene3D" id="2.60.40.10">
    <property type="entry name" value="Immunoglobulins"/>
    <property type="match status" value="1"/>
</dbReference>
<feature type="transmembrane region" description="Helical" evidence="21">
    <location>
        <begin position="191"/>
        <end position="213"/>
    </location>
</feature>
<evidence type="ECO:0000259" key="23">
    <source>
        <dbReference type="PROSITE" id="PS50055"/>
    </source>
</evidence>
<dbReference type="SMART" id="SM00060">
    <property type="entry name" value="FN3"/>
    <property type="match status" value="2"/>
</dbReference>
<keyword evidence="15" id="KW-0966">Cell projection</keyword>
<reference evidence="25" key="2">
    <citation type="submission" date="2025-08" db="UniProtKB">
        <authorList>
            <consortium name="Ensembl"/>
        </authorList>
    </citation>
    <scope>IDENTIFICATION</scope>
    <source>
        <strain evidence="25">2N</strain>
    </source>
</reference>
<evidence type="ECO:0000256" key="10">
    <source>
        <dbReference type="ARBA" id="ARBA00022912"/>
    </source>
</evidence>
<evidence type="ECO:0000256" key="15">
    <source>
        <dbReference type="ARBA" id="ARBA00023273"/>
    </source>
</evidence>
<evidence type="ECO:0000259" key="24">
    <source>
        <dbReference type="PROSITE" id="PS50853"/>
    </source>
</evidence>
<dbReference type="eggNOG" id="KOG0791">
    <property type="taxonomic scope" value="Eukaryota"/>
</dbReference>
<dbReference type="EMBL" id="AAKN02046218">
    <property type="status" value="NOT_ANNOTATED_CDS"/>
    <property type="molecule type" value="Genomic_DNA"/>
</dbReference>
<comment type="catalytic activity">
    <reaction evidence="16">
        <text>O-phospho-L-tyrosyl-[protein] + H2O = L-tyrosyl-[protein] + phosphate</text>
        <dbReference type="Rhea" id="RHEA:10684"/>
        <dbReference type="Rhea" id="RHEA-COMP:10136"/>
        <dbReference type="Rhea" id="RHEA-COMP:20101"/>
        <dbReference type="ChEBI" id="CHEBI:15377"/>
        <dbReference type="ChEBI" id="CHEBI:43474"/>
        <dbReference type="ChEBI" id="CHEBI:46858"/>
        <dbReference type="ChEBI" id="CHEBI:61978"/>
        <dbReference type="EC" id="3.1.3.48"/>
    </reaction>
</comment>
<dbReference type="STRING" id="10141.ENSCPOP00000015108"/>
<dbReference type="EMBL" id="AAKN02046217">
    <property type="status" value="NOT_ANNOTATED_CDS"/>
    <property type="molecule type" value="Genomic_DNA"/>
</dbReference>
<reference evidence="26" key="1">
    <citation type="journal article" date="2011" name="Nature">
        <title>A high-resolution map of human evolutionary constraint using 29 mammals.</title>
        <authorList>
            <person name="Lindblad-Toh K."/>
            <person name="Garber M."/>
            <person name="Zuk O."/>
            <person name="Lin M.F."/>
            <person name="Parker B.J."/>
            <person name="Washietl S."/>
            <person name="Kheradpour P."/>
            <person name="Ernst J."/>
            <person name="Jordan G."/>
            <person name="Mauceli E."/>
            <person name="Ward L.D."/>
            <person name="Lowe C.B."/>
            <person name="Holloway A.K."/>
            <person name="Clamp M."/>
            <person name="Gnerre S."/>
            <person name="Alfoldi J."/>
            <person name="Beal K."/>
            <person name="Chang J."/>
            <person name="Clawson H."/>
            <person name="Cuff J."/>
            <person name="Di Palma F."/>
            <person name="Fitzgerald S."/>
            <person name="Flicek P."/>
            <person name="Guttman M."/>
            <person name="Hubisz M.J."/>
            <person name="Jaffe D.B."/>
            <person name="Jungreis I."/>
            <person name="Kent W.J."/>
            <person name="Kostka D."/>
            <person name="Lara M."/>
            <person name="Martins A.L."/>
            <person name="Massingham T."/>
            <person name="Moltke I."/>
            <person name="Raney B.J."/>
            <person name="Rasmussen M.D."/>
            <person name="Robinson J."/>
            <person name="Stark A."/>
            <person name="Vilella A.J."/>
            <person name="Wen J."/>
            <person name="Xie X."/>
            <person name="Zody M.C."/>
            <person name="Baldwin J."/>
            <person name="Bloom T."/>
            <person name="Chin C.W."/>
            <person name="Heiman D."/>
            <person name="Nicol R."/>
            <person name="Nusbaum C."/>
            <person name="Young S."/>
            <person name="Wilkinson J."/>
            <person name="Worley K.C."/>
            <person name="Kovar C.L."/>
            <person name="Muzny D.M."/>
            <person name="Gibbs R.A."/>
            <person name="Cree A."/>
            <person name="Dihn H.H."/>
            <person name="Fowler G."/>
            <person name="Jhangiani S."/>
            <person name="Joshi V."/>
            <person name="Lee S."/>
            <person name="Lewis L.R."/>
            <person name="Nazareth L.V."/>
            <person name="Okwuonu G."/>
            <person name="Santibanez J."/>
            <person name="Warren W.C."/>
            <person name="Mardis E.R."/>
            <person name="Weinstock G.M."/>
            <person name="Wilson R.K."/>
            <person name="Delehaunty K."/>
            <person name="Dooling D."/>
            <person name="Fronik C."/>
            <person name="Fulton L."/>
            <person name="Fulton B."/>
            <person name="Graves T."/>
            <person name="Minx P."/>
            <person name="Sodergren E."/>
            <person name="Birney E."/>
            <person name="Margulies E.H."/>
            <person name="Herrero J."/>
            <person name="Green E.D."/>
            <person name="Haussler D."/>
            <person name="Siepel A."/>
            <person name="Goldman N."/>
            <person name="Pollard K.S."/>
            <person name="Pedersen J.S."/>
            <person name="Lander E.S."/>
            <person name="Kellis M."/>
        </authorList>
    </citation>
    <scope>NUCLEOTIDE SEQUENCE [LARGE SCALE GENOMIC DNA]</scope>
    <source>
        <strain evidence="26">2N</strain>
    </source>
</reference>
<keyword evidence="8 22" id="KW-0732">Signal</keyword>
<dbReference type="Gene3D" id="3.90.190.10">
    <property type="entry name" value="Protein tyrosine phosphatase superfamily"/>
    <property type="match status" value="1"/>
</dbReference>
<evidence type="ECO:0000256" key="19">
    <source>
        <dbReference type="ARBA" id="ARBA00073597"/>
    </source>
</evidence>
<feature type="chain" id="PRO_5013039692" description="Receptor-type tyrosine-protein phosphatase H" evidence="22">
    <location>
        <begin position="19"/>
        <end position="459"/>
    </location>
</feature>
<keyword evidence="14" id="KW-0325">Glycoprotein</keyword>
<dbReference type="GO" id="GO:0031528">
    <property type="term" value="C:microvillus membrane"/>
    <property type="evidence" value="ECO:0007669"/>
    <property type="project" value="UniProtKB-SubCell"/>
</dbReference>
<evidence type="ECO:0000256" key="16">
    <source>
        <dbReference type="ARBA" id="ARBA00051722"/>
    </source>
</evidence>
<keyword evidence="7 21" id="KW-0812">Transmembrane</keyword>
<keyword evidence="5" id="KW-0963">Cytoplasm</keyword>
<dbReference type="SUPFAM" id="SSF49265">
    <property type="entry name" value="Fibronectin type III"/>
    <property type="match status" value="1"/>
</dbReference>
<evidence type="ECO:0000256" key="4">
    <source>
        <dbReference type="ARBA" id="ARBA00022475"/>
    </source>
</evidence>
<protein>
    <recommendedName>
        <fullName evidence="19">Receptor-type tyrosine-protein phosphatase H</fullName>
        <ecNumber evidence="3">3.1.3.48</ecNumber>
    </recommendedName>
    <alternativeName>
        <fullName evidence="20">Stomach cancer-associated protein tyrosine phosphatase 1</fullName>
    </alternativeName>
</protein>
<keyword evidence="26" id="KW-1185">Reference proteome</keyword>
<dbReference type="GO" id="GO:0005737">
    <property type="term" value="C:cytoplasm"/>
    <property type="evidence" value="ECO:0007669"/>
    <property type="project" value="UniProtKB-SubCell"/>
</dbReference>
<evidence type="ECO:0000256" key="9">
    <source>
        <dbReference type="ARBA" id="ARBA00022801"/>
    </source>
</evidence>
<dbReference type="PRINTS" id="PR00700">
    <property type="entry name" value="PRTYPHPHTASE"/>
</dbReference>
<evidence type="ECO:0000256" key="22">
    <source>
        <dbReference type="SAM" id="SignalP"/>
    </source>
</evidence>
<dbReference type="FunFam" id="2.60.40.10:FF:000374">
    <property type="entry name" value="Protein tyrosine phosphatase, receptor type, H"/>
    <property type="match status" value="1"/>
</dbReference>
<dbReference type="Pfam" id="PF00102">
    <property type="entry name" value="Y_phosphatase"/>
    <property type="match status" value="1"/>
</dbReference>
<dbReference type="VEuPathDB" id="HostDB:ENSCPOG00000026559"/>
<evidence type="ECO:0000256" key="6">
    <source>
        <dbReference type="ARBA" id="ARBA00022553"/>
    </source>
</evidence>
<dbReference type="InterPro" id="IPR013783">
    <property type="entry name" value="Ig-like_fold"/>
</dbReference>
<dbReference type="InterPro" id="IPR003961">
    <property type="entry name" value="FN3_dom"/>
</dbReference>
<evidence type="ECO:0000256" key="21">
    <source>
        <dbReference type="SAM" id="Phobius"/>
    </source>
</evidence>
<dbReference type="CDD" id="cd00063">
    <property type="entry name" value="FN3"/>
    <property type="match status" value="1"/>
</dbReference>
<evidence type="ECO:0000313" key="26">
    <source>
        <dbReference type="Proteomes" id="UP000005447"/>
    </source>
</evidence>
<dbReference type="PROSITE" id="PS50853">
    <property type="entry name" value="FN3"/>
    <property type="match status" value="1"/>
</dbReference>
<dbReference type="FunFam" id="3.90.190.10:FF:000009">
    <property type="entry name" value="Receptor-type tyrosine-protein phosphatase beta"/>
    <property type="match status" value="1"/>
</dbReference>
<dbReference type="PANTHER" id="PTHR46957">
    <property type="entry name" value="CYTOKINE RECEPTOR"/>
    <property type="match status" value="1"/>
</dbReference>
<dbReference type="InterPro" id="IPR036116">
    <property type="entry name" value="FN3_sf"/>
</dbReference>
<sequence length="459" mass="51319">MNLIFLLSLCSAPNPVSSLRVESQTNSSIRLCWERPKESDSQNLTSYVQWTGDSNTIETQRTTDTCVTVEELRSGTSYEFSVWVEKDGVNSTRETLNATTAPNSVTLVSCVSTSGGYGLLLNWSCPSGGYEGFELEVGMQRSTQDNSSCGNHVHLLGFGPAQSYTATVVTLWHGLRAKSASVTCQTESAGVIAGVVVGVLLILILVGLLVLFLKKRNRKHQKQETPQDLAFSFFPGDILAKDFADHVRRNEKDSNRGFSEEYQRLCQEGEGQSQTTASALENKAKNRYRNVLPYDWSRVPLQPLEDQPGSNYINASFVPGLQSPQDFIATQGPLPQTVPDFWRLVWEQQSHTIVMLTNCLESSRVKCEQYWPVDSQPCTHGNLQVALVGDEVTENWAVRDLKLLHIEERKTLHVRHFHYLAWPDHGVPPSPDPLLAFWKMVRQWLDQTPAGGPPIVHCR</sequence>
<evidence type="ECO:0000256" key="13">
    <source>
        <dbReference type="ARBA" id="ARBA00023157"/>
    </source>
</evidence>
<dbReference type="GeneTree" id="ENSGT00940000162227"/>
<evidence type="ECO:0000256" key="20">
    <source>
        <dbReference type="ARBA" id="ARBA00083614"/>
    </source>
</evidence>
<reference evidence="25" key="3">
    <citation type="submission" date="2025-09" db="UniProtKB">
        <authorList>
            <consortium name="Ensembl"/>
        </authorList>
    </citation>
    <scope>IDENTIFICATION</scope>
    <source>
        <strain evidence="25">2N</strain>
    </source>
</reference>
<keyword evidence="4" id="KW-1003">Cell membrane</keyword>
<comment type="subunit">
    <text evidence="18">Homodimer; disulfide-linked. Interacts with LCK. Interacts (phosphorylated form) with GRB2 (via SH2 domain). Interacts (phosphorylated form) with FYN (via SH2 domain). Interacts (via extracellular domain) with CEACAM20 (via extracellular domain); the interaction dephosphorylates CEACAM20.</text>
</comment>
<name>H0VWN0_CAVPO</name>
<dbReference type="InterPro" id="IPR029021">
    <property type="entry name" value="Prot-tyrosine_phosphatase-like"/>
</dbReference>
<dbReference type="InterPro" id="IPR000242">
    <property type="entry name" value="PTP_cat"/>
</dbReference>
<dbReference type="GO" id="GO:0016324">
    <property type="term" value="C:apical plasma membrane"/>
    <property type="evidence" value="ECO:0007669"/>
    <property type="project" value="UniProtKB-SubCell"/>
</dbReference>
<dbReference type="SUPFAM" id="SSF52799">
    <property type="entry name" value="(Phosphotyrosine protein) phosphatases II"/>
    <property type="match status" value="1"/>
</dbReference>
<keyword evidence="12 21" id="KW-0472">Membrane</keyword>
<proteinExistence type="predicted"/>
<dbReference type="Proteomes" id="UP000005447">
    <property type="component" value="Unassembled WGS sequence"/>
</dbReference>
<dbReference type="OMA" id="INASCIP"/>
<dbReference type="AlphaFoldDB" id="H0VWN0"/>
<dbReference type="GO" id="GO:0004725">
    <property type="term" value="F:protein tyrosine phosphatase activity"/>
    <property type="evidence" value="ECO:0007669"/>
    <property type="project" value="UniProtKB-EC"/>
</dbReference>
<gene>
    <name evidence="25" type="primary">Ptprh</name>
</gene>
<evidence type="ECO:0000256" key="12">
    <source>
        <dbReference type="ARBA" id="ARBA00023136"/>
    </source>
</evidence>
<evidence type="ECO:0000256" key="2">
    <source>
        <dbReference type="ARBA" id="ARBA00004496"/>
    </source>
</evidence>
<feature type="domain" description="Fibronectin type-III" evidence="24">
    <location>
        <begin position="15"/>
        <end position="103"/>
    </location>
</feature>
<evidence type="ECO:0000256" key="18">
    <source>
        <dbReference type="ARBA" id="ARBA00064282"/>
    </source>
</evidence>
<accession>H0VWN0</accession>
<evidence type="ECO:0000256" key="3">
    <source>
        <dbReference type="ARBA" id="ARBA00013064"/>
    </source>
</evidence>
<evidence type="ECO:0000256" key="1">
    <source>
        <dbReference type="ARBA" id="ARBA00004247"/>
    </source>
</evidence>
<evidence type="ECO:0000256" key="7">
    <source>
        <dbReference type="ARBA" id="ARBA00022692"/>
    </source>
</evidence>
<dbReference type="SMART" id="SM00194">
    <property type="entry name" value="PTPc"/>
    <property type="match status" value="1"/>
</dbReference>
<dbReference type="HOGENOM" id="CLU_001541_2_1_1"/>
<dbReference type="Pfam" id="PF00041">
    <property type="entry name" value="fn3"/>
    <property type="match status" value="1"/>
</dbReference>
<dbReference type="PROSITE" id="PS50055">
    <property type="entry name" value="TYR_PHOSPHATASE_PTP"/>
    <property type="match status" value="1"/>
</dbReference>
<organism evidence="25 26">
    <name type="scientific">Cavia porcellus</name>
    <name type="common">Guinea pig</name>
    <dbReference type="NCBI Taxonomy" id="10141"/>
    <lineage>
        <taxon>Eukaryota</taxon>
        <taxon>Metazoa</taxon>
        <taxon>Chordata</taxon>
        <taxon>Craniata</taxon>
        <taxon>Vertebrata</taxon>
        <taxon>Euteleostomi</taxon>
        <taxon>Mammalia</taxon>
        <taxon>Eutheria</taxon>
        <taxon>Euarchontoglires</taxon>
        <taxon>Glires</taxon>
        <taxon>Rodentia</taxon>
        <taxon>Hystricomorpha</taxon>
        <taxon>Caviidae</taxon>
        <taxon>Cavia</taxon>
    </lineage>
</organism>
<keyword evidence="9" id="KW-0378">Hydrolase</keyword>
<dbReference type="InParanoid" id="H0VWN0"/>
<dbReference type="Ensembl" id="ENSCPOT00000019425.2">
    <property type="protein sequence ID" value="ENSCPOP00000015108.2"/>
    <property type="gene ID" value="ENSCPOG00000026559.2"/>
</dbReference>
<dbReference type="EC" id="3.1.3.48" evidence="3"/>
<evidence type="ECO:0000256" key="14">
    <source>
        <dbReference type="ARBA" id="ARBA00023180"/>
    </source>
</evidence>
<evidence type="ECO:0000256" key="8">
    <source>
        <dbReference type="ARBA" id="ARBA00022729"/>
    </source>
</evidence>
<feature type="domain" description="Tyrosine-protein phosphatase" evidence="23">
    <location>
        <begin position="258"/>
        <end position="459"/>
    </location>
</feature>
<evidence type="ECO:0000313" key="25">
    <source>
        <dbReference type="Ensembl" id="ENSCPOP00000015108.2"/>
    </source>
</evidence>
<keyword evidence="11 21" id="KW-1133">Transmembrane helix</keyword>
<feature type="signal peptide" evidence="22">
    <location>
        <begin position="1"/>
        <end position="18"/>
    </location>
</feature>
<dbReference type="PANTHER" id="PTHR46957:SF10">
    <property type="entry name" value="PROTEIN TYROSINE PHOSPHATASE, RECEPTOR TYPE, H"/>
    <property type="match status" value="1"/>
</dbReference>
<comment type="subcellular location">
    <subcellularLocation>
        <location evidence="1">Apical cell membrane</location>
        <topology evidence="1">Single-pass type I membrane protein</topology>
    </subcellularLocation>
    <subcellularLocation>
        <location evidence="17">Cell projection</location>
        <location evidence="17">Microvillus membrane</location>
        <topology evidence="17">Single-pass type I membrane protein</topology>
    </subcellularLocation>
    <subcellularLocation>
        <location evidence="2">Cytoplasm</location>
    </subcellularLocation>
</comment>
<keyword evidence="13" id="KW-1015">Disulfide bond</keyword>